<keyword evidence="2" id="KW-1185">Reference proteome</keyword>
<comment type="caution">
    <text evidence="1">The sequence shown here is derived from an EMBL/GenBank/DDBJ whole genome shotgun (WGS) entry which is preliminary data.</text>
</comment>
<reference evidence="1 2" key="1">
    <citation type="submission" date="2016-08" db="EMBL/GenBank/DDBJ databases">
        <title>Whole genome sequence of Mesorhizobium sp. strain UASWS1009 isolated from industrial sewage.</title>
        <authorList>
            <person name="Crovadore J."/>
            <person name="Calmin G."/>
            <person name="Chablais R."/>
            <person name="Cochard B."/>
            <person name="Lefort F."/>
        </authorList>
    </citation>
    <scope>NUCLEOTIDE SEQUENCE [LARGE SCALE GENOMIC DNA]</scope>
    <source>
        <strain evidence="1 2">UASWS1009</strain>
    </source>
</reference>
<dbReference type="AlphaFoldDB" id="A0A1C2DD11"/>
<gene>
    <name evidence="1" type="ORF">QV13_23985</name>
</gene>
<dbReference type="Proteomes" id="UP000094412">
    <property type="component" value="Unassembled WGS sequence"/>
</dbReference>
<name>A0A1C2DD11_9HYPH</name>
<sequence>MDTRNPSEVAIWLERMGFNGKQVSAAAEQMGLSGRQLTRKRDAEAELTLQDRLAMAALRAGLQPWTPEADEDLAKVRALRERAGTIATELHAAVDKIVGAD</sequence>
<dbReference type="EMBL" id="MDEO01000036">
    <property type="protein sequence ID" value="OCX12661.1"/>
    <property type="molecule type" value="Genomic_DNA"/>
</dbReference>
<evidence type="ECO:0000313" key="1">
    <source>
        <dbReference type="EMBL" id="OCX12661.1"/>
    </source>
</evidence>
<proteinExistence type="predicted"/>
<dbReference type="STRING" id="1566387.QV13_23985"/>
<accession>A0A1C2DD11</accession>
<protein>
    <submittedName>
        <fullName evidence="1">Uncharacterized protein</fullName>
    </submittedName>
</protein>
<dbReference type="OrthoDB" id="9992524at2"/>
<organism evidence="1 2">
    <name type="scientific">Mesorhizobium hungaricum</name>
    <dbReference type="NCBI Taxonomy" id="1566387"/>
    <lineage>
        <taxon>Bacteria</taxon>
        <taxon>Pseudomonadati</taxon>
        <taxon>Pseudomonadota</taxon>
        <taxon>Alphaproteobacteria</taxon>
        <taxon>Hyphomicrobiales</taxon>
        <taxon>Phyllobacteriaceae</taxon>
        <taxon>Mesorhizobium</taxon>
    </lineage>
</organism>
<dbReference type="RefSeq" id="WP_036253716.1">
    <property type="nucleotide sequence ID" value="NZ_MDEO01000036.1"/>
</dbReference>
<evidence type="ECO:0000313" key="2">
    <source>
        <dbReference type="Proteomes" id="UP000094412"/>
    </source>
</evidence>